<accession>A0A1I1U377</accession>
<feature type="signal peptide" evidence="1">
    <location>
        <begin position="1"/>
        <end position="19"/>
    </location>
</feature>
<gene>
    <name evidence="2" type="ORF">SAMN04515678_102123</name>
</gene>
<dbReference type="AlphaFoldDB" id="A0A1I1U377"/>
<dbReference type="EMBL" id="FOMS01000002">
    <property type="protein sequence ID" value="SFD65154.1"/>
    <property type="molecule type" value="Genomic_DNA"/>
</dbReference>
<dbReference type="Pfam" id="PF16156">
    <property type="entry name" value="DUF4864"/>
    <property type="match status" value="1"/>
</dbReference>
<dbReference type="Proteomes" id="UP000325289">
    <property type="component" value="Unassembled WGS sequence"/>
</dbReference>
<evidence type="ECO:0000256" key="1">
    <source>
        <dbReference type="SAM" id="SignalP"/>
    </source>
</evidence>
<evidence type="ECO:0008006" key="4">
    <source>
        <dbReference type="Google" id="ProtNLM"/>
    </source>
</evidence>
<dbReference type="InterPro" id="IPR032347">
    <property type="entry name" value="DUF4864"/>
</dbReference>
<dbReference type="RefSeq" id="WP_223162939.1">
    <property type="nucleotide sequence ID" value="NZ_FOMS01000002.1"/>
</dbReference>
<name>A0A1I1U377_9RHOB</name>
<sequence length="135" mass="14837">MMRALVLCLSLLVPTIGQAQERPANPEIEAVISGQMQAFRDADVSGAFEYAAPVIRRMFGTAENFGMMVERGYPMVWQPGEVTFGALREERGGLWQKVYVRDGAGALHVLDYEMKDVAGTWRIGGVIVLDESLSA</sequence>
<evidence type="ECO:0000313" key="2">
    <source>
        <dbReference type="EMBL" id="SFD65154.1"/>
    </source>
</evidence>
<keyword evidence="3" id="KW-1185">Reference proteome</keyword>
<feature type="chain" id="PRO_5009301856" description="DUF4864 domain-containing protein" evidence="1">
    <location>
        <begin position="20"/>
        <end position="135"/>
    </location>
</feature>
<organism evidence="2 3">
    <name type="scientific">Roseivivax sediminis</name>
    <dbReference type="NCBI Taxonomy" id="936889"/>
    <lineage>
        <taxon>Bacteria</taxon>
        <taxon>Pseudomonadati</taxon>
        <taxon>Pseudomonadota</taxon>
        <taxon>Alphaproteobacteria</taxon>
        <taxon>Rhodobacterales</taxon>
        <taxon>Roseobacteraceae</taxon>
        <taxon>Roseivivax</taxon>
    </lineage>
</organism>
<proteinExistence type="predicted"/>
<evidence type="ECO:0000313" key="3">
    <source>
        <dbReference type="Proteomes" id="UP000325289"/>
    </source>
</evidence>
<reference evidence="2 3" key="1">
    <citation type="submission" date="2016-10" db="EMBL/GenBank/DDBJ databases">
        <authorList>
            <person name="Varghese N."/>
            <person name="Submissions S."/>
        </authorList>
    </citation>
    <scope>NUCLEOTIDE SEQUENCE [LARGE SCALE GENOMIC DNA]</scope>
    <source>
        <strain evidence="3">YIM D21,KCTC 23444,ACCC 10710</strain>
    </source>
</reference>
<protein>
    <recommendedName>
        <fullName evidence="4">DUF4864 domain-containing protein</fullName>
    </recommendedName>
</protein>
<keyword evidence="1" id="KW-0732">Signal</keyword>